<protein>
    <submittedName>
        <fullName evidence="3">Helix-turn-helix transcriptional regulator</fullName>
    </submittedName>
</protein>
<feature type="domain" description="HTH cro/C1-type" evidence="2">
    <location>
        <begin position="23"/>
        <end position="80"/>
    </location>
</feature>
<proteinExistence type="predicted"/>
<dbReference type="SMART" id="SM00530">
    <property type="entry name" value="HTH_XRE"/>
    <property type="match status" value="1"/>
</dbReference>
<comment type="caution">
    <text evidence="3">The sequence shown here is derived from an EMBL/GenBank/DDBJ whole genome shotgun (WGS) entry which is preliminary data.</text>
</comment>
<dbReference type="AlphaFoldDB" id="A0A7X0VAM4"/>
<dbReference type="GO" id="GO:0003677">
    <property type="term" value="F:DNA binding"/>
    <property type="evidence" value="ECO:0007669"/>
    <property type="project" value="InterPro"/>
</dbReference>
<sequence>MTPTPRREPQVTPTDGRALGDHLKDARRAMHLTLRDVEAKTNRAVTNGYLSQIENNAIKSPSPNVLYHLAEIYGLDYSDLLERAGHRTPTPTQRAGGADERLLAGLPLRALEELNDEERRELTEYVAFMRQRRERRENDS</sequence>
<dbReference type="Proteomes" id="UP000523955">
    <property type="component" value="Unassembled WGS sequence"/>
</dbReference>
<dbReference type="CDD" id="cd00093">
    <property type="entry name" value="HTH_XRE"/>
    <property type="match status" value="1"/>
</dbReference>
<dbReference type="SUPFAM" id="SSF47413">
    <property type="entry name" value="lambda repressor-like DNA-binding domains"/>
    <property type="match status" value="1"/>
</dbReference>
<evidence type="ECO:0000259" key="2">
    <source>
        <dbReference type="PROSITE" id="PS50943"/>
    </source>
</evidence>
<dbReference type="InterPro" id="IPR001387">
    <property type="entry name" value="Cro/C1-type_HTH"/>
</dbReference>
<dbReference type="InterPro" id="IPR010982">
    <property type="entry name" value="Lambda_DNA-bd_dom_sf"/>
</dbReference>
<evidence type="ECO:0000256" key="1">
    <source>
        <dbReference type="SAM" id="MobiDB-lite"/>
    </source>
</evidence>
<dbReference type="PROSITE" id="PS50943">
    <property type="entry name" value="HTH_CROC1"/>
    <property type="match status" value="1"/>
</dbReference>
<accession>A0A7X0VAM4</accession>
<dbReference type="Pfam" id="PF01381">
    <property type="entry name" value="HTH_3"/>
    <property type="match status" value="1"/>
</dbReference>
<organism evidence="3 4">
    <name type="scientific">Nocardioides luti</name>
    <dbReference type="NCBI Taxonomy" id="2761101"/>
    <lineage>
        <taxon>Bacteria</taxon>
        <taxon>Bacillati</taxon>
        <taxon>Actinomycetota</taxon>
        <taxon>Actinomycetes</taxon>
        <taxon>Propionibacteriales</taxon>
        <taxon>Nocardioidaceae</taxon>
        <taxon>Nocardioides</taxon>
    </lineage>
</organism>
<evidence type="ECO:0000313" key="3">
    <source>
        <dbReference type="EMBL" id="MBB6627495.1"/>
    </source>
</evidence>
<reference evidence="3 4" key="1">
    <citation type="submission" date="2020-08" db="EMBL/GenBank/DDBJ databases">
        <authorList>
            <person name="Seo M.-J."/>
        </authorList>
    </citation>
    <scope>NUCLEOTIDE SEQUENCE [LARGE SCALE GENOMIC DNA]</scope>
    <source>
        <strain evidence="3 4">KIGAM211</strain>
    </source>
</reference>
<gene>
    <name evidence="3" type="ORF">H5V45_09185</name>
</gene>
<name>A0A7X0VAM4_9ACTN</name>
<evidence type="ECO:0000313" key="4">
    <source>
        <dbReference type="Proteomes" id="UP000523955"/>
    </source>
</evidence>
<dbReference type="Gene3D" id="1.10.260.40">
    <property type="entry name" value="lambda repressor-like DNA-binding domains"/>
    <property type="match status" value="1"/>
</dbReference>
<feature type="region of interest" description="Disordered" evidence="1">
    <location>
        <begin position="1"/>
        <end position="21"/>
    </location>
</feature>
<dbReference type="RefSeq" id="WP_185252648.1">
    <property type="nucleotide sequence ID" value="NZ_JACKXE010000001.1"/>
</dbReference>
<keyword evidence="4" id="KW-1185">Reference proteome</keyword>
<dbReference type="EMBL" id="JACKXE010000001">
    <property type="protein sequence ID" value="MBB6627495.1"/>
    <property type="molecule type" value="Genomic_DNA"/>
</dbReference>